<sequence>MDYIKGLEFYQDSRETAVTLGKFDGLHRGHQKLVNRVKKLKNKHRVRSVVFAFDMLPLYEKLGLPREGIMSNEERKMRLHGTVDVFLECPFVESISSMTAEAFIKDVLVGILHAKYIVVGTDFRFGHGKRGDVHMLAEYAGAYGYELFVEEKEMYGDREISSTYIKEELRKGNMKAVNEMLGYPYTVNGTVEYGRQLGRRLGFPTINVQPAKEKLLPPNGVYIDCVEIDGIWYNGIGNVGVKPTVTDENRVLIESYLFDYDGNAYEKDVEIQIYEFRRPEQKFASVEEMKEHVNADIAYGKEYFRYKRRGE</sequence>
<dbReference type="InterPro" id="IPR002606">
    <property type="entry name" value="Riboflavin_kinase_bac"/>
</dbReference>
<evidence type="ECO:0000256" key="3">
    <source>
        <dbReference type="ARBA" id="ARBA00022630"/>
    </source>
</evidence>
<dbReference type="CDD" id="cd02064">
    <property type="entry name" value="FAD_synthetase_N"/>
    <property type="match status" value="1"/>
</dbReference>
<dbReference type="SUPFAM" id="SSF52374">
    <property type="entry name" value="Nucleotidylyl transferase"/>
    <property type="match status" value="1"/>
</dbReference>
<evidence type="ECO:0000256" key="10">
    <source>
        <dbReference type="ARBA" id="ARBA00022840"/>
    </source>
</evidence>
<evidence type="ECO:0000259" key="15">
    <source>
        <dbReference type="SMART" id="SM00904"/>
    </source>
</evidence>
<dbReference type="EMBL" id="JAJCIS010000001">
    <property type="protein sequence ID" value="MCB7386349.1"/>
    <property type="molecule type" value="Genomic_DNA"/>
</dbReference>
<comment type="catalytic activity">
    <reaction evidence="12 14">
        <text>riboflavin + ATP = FMN + ADP + H(+)</text>
        <dbReference type="Rhea" id="RHEA:14357"/>
        <dbReference type="ChEBI" id="CHEBI:15378"/>
        <dbReference type="ChEBI" id="CHEBI:30616"/>
        <dbReference type="ChEBI" id="CHEBI:57986"/>
        <dbReference type="ChEBI" id="CHEBI:58210"/>
        <dbReference type="ChEBI" id="CHEBI:456216"/>
        <dbReference type="EC" id="2.7.1.26"/>
    </reaction>
</comment>
<keyword evidence="8 14" id="KW-0418">Kinase</keyword>
<dbReference type="Gene3D" id="2.40.30.30">
    <property type="entry name" value="Riboflavin kinase-like"/>
    <property type="match status" value="1"/>
</dbReference>
<dbReference type="InterPro" id="IPR015864">
    <property type="entry name" value="FAD_synthase"/>
</dbReference>
<accession>A0ABS8DEW8</accession>
<dbReference type="EC" id="2.7.1.26" evidence="14"/>
<comment type="pathway">
    <text evidence="1 14">Cofactor biosynthesis; FAD biosynthesis; FAD from FMN: step 1/1.</text>
</comment>
<reference evidence="16 17" key="1">
    <citation type="submission" date="2021-10" db="EMBL/GenBank/DDBJ databases">
        <title>Collection of gut derived symbiotic bacterial strains cultured from healthy donors.</title>
        <authorList>
            <person name="Lin H."/>
            <person name="Littmann E."/>
            <person name="Kohout C."/>
            <person name="Pamer E.G."/>
        </authorList>
    </citation>
    <scope>NUCLEOTIDE SEQUENCE [LARGE SCALE GENOMIC DNA]</scope>
    <source>
        <strain evidence="16 17">DFI.1.165</strain>
    </source>
</reference>
<dbReference type="RefSeq" id="WP_066735369.1">
    <property type="nucleotide sequence ID" value="NZ_JAJCIQ010000001.1"/>
</dbReference>
<dbReference type="Pfam" id="PF06574">
    <property type="entry name" value="FAD_syn"/>
    <property type="match status" value="1"/>
</dbReference>
<keyword evidence="11" id="KW-0511">Multifunctional enzyme</keyword>
<evidence type="ECO:0000256" key="9">
    <source>
        <dbReference type="ARBA" id="ARBA00022827"/>
    </source>
</evidence>
<evidence type="ECO:0000256" key="7">
    <source>
        <dbReference type="ARBA" id="ARBA00022741"/>
    </source>
</evidence>
<dbReference type="InterPro" id="IPR023465">
    <property type="entry name" value="Riboflavin_kinase_dom_sf"/>
</dbReference>
<evidence type="ECO:0000256" key="1">
    <source>
        <dbReference type="ARBA" id="ARBA00004726"/>
    </source>
</evidence>
<gene>
    <name evidence="16" type="ORF">LIZ65_03525</name>
</gene>
<evidence type="ECO:0000256" key="5">
    <source>
        <dbReference type="ARBA" id="ARBA00022679"/>
    </source>
</evidence>
<protein>
    <recommendedName>
        <fullName evidence="14">Riboflavin biosynthesis protein</fullName>
    </recommendedName>
    <domain>
        <recommendedName>
            <fullName evidence="14">Riboflavin kinase</fullName>
            <ecNumber evidence="14">2.7.1.26</ecNumber>
        </recommendedName>
        <alternativeName>
            <fullName evidence="14">Flavokinase</fullName>
        </alternativeName>
    </domain>
    <domain>
        <recommendedName>
            <fullName evidence="14">FMN adenylyltransferase</fullName>
            <ecNumber evidence="14">2.7.7.2</ecNumber>
        </recommendedName>
        <alternativeName>
            <fullName evidence="14">FAD pyrophosphorylase</fullName>
        </alternativeName>
        <alternativeName>
            <fullName evidence="14">FAD synthase</fullName>
        </alternativeName>
    </domain>
</protein>
<keyword evidence="7 14" id="KW-0547">Nucleotide-binding</keyword>
<dbReference type="GO" id="GO:0008531">
    <property type="term" value="F:riboflavin kinase activity"/>
    <property type="evidence" value="ECO:0007669"/>
    <property type="project" value="UniProtKB-EC"/>
</dbReference>
<dbReference type="EC" id="2.7.7.2" evidence="14"/>
<keyword evidence="4 14" id="KW-0288">FMN</keyword>
<dbReference type="InterPro" id="IPR014729">
    <property type="entry name" value="Rossmann-like_a/b/a_fold"/>
</dbReference>
<dbReference type="InterPro" id="IPR023468">
    <property type="entry name" value="Riboflavin_kinase"/>
</dbReference>
<name>A0ABS8DEW8_9FIRM</name>
<comment type="pathway">
    <text evidence="2 14">Cofactor biosynthesis; FMN biosynthesis; FMN from riboflavin (ATP route): step 1/1.</text>
</comment>
<dbReference type="InterPro" id="IPR015865">
    <property type="entry name" value="Riboflavin_kinase_bac/euk"/>
</dbReference>
<dbReference type="GO" id="GO:0003919">
    <property type="term" value="F:FMN adenylyltransferase activity"/>
    <property type="evidence" value="ECO:0007669"/>
    <property type="project" value="UniProtKB-EC"/>
</dbReference>
<dbReference type="Proteomes" id="UP001299546">
    <property type="component" value="Unassembled WGS sequence"/>
</dbReference>
<dbReference type="SUPFAM" id="SSF82114">
    <property type="entry name" value="Riboflavin kinase-like"/>
    <property type="match status" value="1"/>
</dbReference>
<evidence type="ECO:0000256" key="4">
    <source>
        <dbReference type="ARBA" id="ARBA00022643"/>
    </source>
</evidence>
<evidence type="ECO:0000256" key="8">
    <source>
        <dbReference type="ARBA" id="ARBA00022777"/>
    </source>
</evidence>
<evidence type="ECO:0000313" key="17">
    <source>
        <dbReference type="Proteomes" id="UP001299546"/>
    </source>
</evidence>
<dbReference type="NCBIfam" id="TIGR00083">
    <property type="entry name" value="ribF"/>
    <property type="match status" value="1"/>
</dbReference>
<dbReference type="Pfam" id="PF01687">
    <property type="entry name" value="Flavokinase"/>
    <property type="match status" value="1"/>
</dbReference>
<dbReference type="Gene3D" id="3.40.50.620">
    <property type="entry name" value="HUPs"/>
    <property type="match status" value="1"/>
</dbReference>
<evidence type="ECO:0000256" key="14">
    <source>
        <dbReference type="PIRNR" id="PIRNR004491"/>
    </source>
</evidence>
<comment type="catalytic activity">
    <reaction evidence="13 14">
        <text>FMN + ATP + H(+) = FAD + diphosphate</text>
        <dbReference type="Rhea" id="RHEA:17237"/>
        <dbReference type="ChEBI" id="CHEBI:15378"/>
        <dbReference type="ChEBI" id="CHEBI:30616"/>
        <dbReference type="ChEBI" id="CHEBI:33019"/>
        <dbReference type="ChEBI" id="CHEBI:57692"/>
        <dbReference type="ChEBI" id="CHEBI:58210"/>
        <dbReference type="EC" id="2.7.7.2"/>
    </reaction>
</comment>
<dbReference type="PANTHER" id="PTHR22749:SF6">
    <property type="entry name" value="RIBOFLAVIN KINASE"/>
    <property type="match status" value="1"/>
</dbReference>
<keyword evidence="10 14" id="KW-0067">ATP-binding</keyword>
<evidence type="ECO:0000256" key="2">
    <source>
        <dbReference type="ARBA" id="ARBA00005201"/>
    </source>
</evidence>
<evidence type="ECO:0000313" key="16">
    <source>
        <dbReference type="EMBL" id="MCB7386349.1"/>
    </source>
</evidence>
<evidence type="ECO:0000256" key="11">
    <source>
        <dbReference type="ARBA" id="ARBA00023268"/>
    </source>
</evidence>
<dbReference type="SMART" id="SM00904">
    <property type="entry name" value="Flavokinase"/>
    <property type="match status" value="1"/>
</dbReference>
<feature type="domain" description="Riboflavin kinase" evidence="15">
    <location>
        <begin position="180"/>
        <end position="305"/>
    </location>
</feature>
<dbReference type="PANTHER" id="PTHR22749">
    <property type="entry name" value="RIBOFLAVIN KINASE/FMN ADENYLYLTRANSFERASE"/>
    <property type="match status" value="1"/>
</dbReference>
<keyword evidence="9 14" id="KW-0274">FAD</keyword>
<comment type="caution">
    <text evidence="16">The sequence shown here is derived from an EMBL/GenBank/DDBJ whole genome shotgun (WGS) entry which is preliminary data.</text>
</comment>
<organism evidence="16 17">
    <name type="scientific">Bariatricus massiliensis</name>
    <dbReference type="NCBI Taxonomy" id="1745713"/>
    <lineage>
        <taxon>Bacteria</taxon>
        <taxon>Bacillati</taxon>
        <taxon>Bacillota</taxon>
        <taxon>Clostridia</taxon>
        <taxon>Lachnospirales</taxon>
        <taxon>Lachnospiraceae</taxon>
        <taxon>Bariatricus</taxon>
    </lineage>
</organism>
<dbReference type="PIRSF" id="PIRSF004491">
    <property type="entry name" value="FAD_Synth"/>
    <property type="match status" value="1"/>
</dbReference>
<keyword evidence="3 14" id="KW-0285">Flavoprotein</keyword>
<proteinExistence type="inferred from homology"/>
<evidence type="ECO:0000256" key="13">
    <source>
        <dbReference type="ARBA" id="ARBA00049494"/>
    </source>
</evidence>
<evidence type="ECO:0000256" key="6">
    <source>
        <dbReference type="ARBA" id="ARBA00022695"/>
    </source>
</evidence>
<keyword evidence="6 14" id="KW-0548">Nucleotidyltransferase</keyword>
<dbReference type="NCBIfam" id="NF004162">
    <property type="entry name" value="PRK05627.1-5"/>
    <property type="match status" value="1"/>
</dbReference>
<keyword evidence="5 14" id="KW-0808">Transferase</keyword>
<evidence type="ECO:0000256" key="12">
    <source>
        <dbReference type="ARBA" id="ARBA00047880"/>
    </source>
</evidence>
<keyword evidence="17" id="KW-1185">Reference proteome</keyword>
<comment type="similarity">
    <text evidence="14">Belongs to the ribF family.</text>
</comment>